<dbReference type="EMBL" id="AAUJ02000001">
    <property type="protein sequence ID" value="EED65060.1"/>
    <property type="molecule type" value="Genomic_DNA"/>
</dbReference>
<evidence type="ECO:0008006" key="3">
    <source>
        <dbReference type="Google" id="ProtNLM"/>
    </source>
</evidence>
<dbReference type="GO" id="GO:0006508">
    <property type="term" value="P:proteolysis"/>
    <property type="evidence" value="ECO:0007669"/>
    <property type="project" value="InterPro"/>
</dbReference>
<dbReference type="SUPFAM" id="SSF140990">
    <property type="entry name" value="FtsH protease domain-like"/>
    <property type="match status" value="1"/>
</dbReference>
<dbReference type="Proteomes" id="UP000003039">
    <property type="component" value="Unassembled WGS sequence"/>
</dbReference>
<proteinExistence type="predicted"/>
<dbReference type="GO" id="GO:0005524">
    <property type="term" value="F:ATP binding"/>
    <property type="evidence" value="ECO:0007669"/>
    <property type="project" value="InterPro"/>
</dbReference>
<organism evidence="1 2">
    <name type="scientific">Comamonas testosteroni (strain DSM 14576 / KF-1)</name>
    <name type="common">Pseudomonas testosteroni</name>
    <dbReference type="NCBI Taxonomy" id="399795"/>
    <lineage>
        <taxon>Bacteria</taxon>
        <taxon>Pseudomonadati</taxon>
        <taxon>Pseudomonadota</taxon>
        <taxon>Betaproteobacteria</taxon>
        <taxon>Burkholderiales</taxon>
        <taxon>Comamonadaceae</taxon>
        <taxon>Comamonas</taxon>
    </lineage>
</organism>
<comment type="caution">
    <text evidence="1">The sequence shown here is derived from an EMBL/GenBank/DDBJ whole genome shotgun (WGS) entry which is preliminary data.</text>
</comment>
<dbReference type="Gene3D" id="1.20.58.760">
    <property type="entry name" value="Peptidase M41"/>
    <property type="match status" value="1"/>
</dbReference>
<dbReference type="GO" id="GO:0004176">
    <property type="term" value="F:ATP-dependent peptidase activity"/>
    <property type="evidence" value="ECO:0007669"/>
    <property type="project" value="InterPro"/>
</dbReference>
<dbReference type="GO" id="GO:0004222">
    <property type="term" value="F:metalloendopeptidase activity"/>
    <property type="evidence" value="ECO:0007669"/>
    <property type="project" value="InterPro"/>
</dbReference>
<name>B7WQ89_COMTK</name>
<protein>
    <recommendedName>
        <fullName evidence="3">Peptidase M41 domain-containing protein</fullName>
    </recommendedName>
</protein>
<dbReference type="RefSeq" id="WP_003049904.1">
    <property type="nucleotide sequence ID" value="NZ_AAUJ02000001.1"/>
</dbReference>
<sequence length="175" mass="19457">MQREQIEITAYHEAGHAVMAMSVGFLVTEISCHASVDGYGYTAWQMPSLMSDTARVGAVLTLASGMVADYLHWSSFPDRDEDEILLGHFGDQSEARIHLAALKQGDVFEDYISFALMHLRKVDVWSQVVALADLLKSTRVVNGRDILSRVKQCVPAISPRELEQCKRAVDLKHAP</sequence>
<gene>
    <name evidence="1" type="ORF">CtesDRAFT_PD0006</name>
</gene>
<dbReference type="InterPro" id="IPR037219">
    <property type="entry name" value="Peptidase_M41-like"/>
</dbReference>
<reference evidence="1 2" key="1">
    <citation type="journal article" date="2004" name="Appl. Environ. Microbiol.">
        <title>Mineralization of individual congeners of linear alkylbenzenesulfonate by defined pairs of heterotrophic bacteria.</title>
        <authorList>
            <person name="Schleheck D."/>
            <person name="Knepper T.P."/>
            <person name="Fischer K."/>
            <person name="Cook A.M."/>
        </authorList>
    </citation>
    <scope>NUCLEOTIDE SEQUENCE [LARGE SCALE GENOMIC DNA]</scope>
    <source>
        <strain evidence="2">DSM 14576 / KF-1</strain>
    </source>
</reference>
<evidence type="ECO:0000313" key="1">
    <source>
        <dbReference type="EMBL" id="EED65060.1"/>
    </source>
</evidence>
<dbReference type="AlphaFoldDB" id="B7WQ89"/>
<accession>B7WQ89</accession>
<evidence type="ECO:0000313" key="2">
    <source>
        <dbReference type="Proteomes" id="UP000003039"/>
    </source>
</evidence>
<dbReference type="OrthoDB" id="6064590at2"/>